<dbReference type="Proteomes" id="UP001469553">
    <property type="component" value="Unassembled WGS sequence"/>
</dbReference>
<name>A0ABV0ZT85_9TELE</name>
<keyword evidence="2" id="KW-1185">Reference proteome</keyword>
<organism evidence="1 2">
    <name type="scientific">Ameca splendens</name>
    <dbReference type="NCBI Taxonomy" id="208324"/>
    <lineage>
        <taxon>Eukaryota</taxon>
        <taxon>Metazoa</taxon>
        <taxon>Chordata</taxon>
        <taxon>Craniata</taxon>
        <taxon>Vertebrata</taxon>
        <taxon>Euteleostomi</taxon>
        <taxon>Actinopterygii</taxon>
        <taxon>Neopterygii</taxon>
        <taxon>Teleostei</taxon>
        <taxon>Neoteleostei</taxon>
        <taxon>Acanthomorphata</taxon>
        <taxon>Ovalentaria</taxon>
        <taxon>Atherinomorphae</taxon>
        <taxon>Cyprinodontiformes</taxon>
        <taxon>Goodeidae</taxon>
        <taxon>Ameca</taxon>
    </lineage>
</organism>
<accession>A0ABV0ZT85</accession>
<sequence length="146" mass="16821">MLANIAKAVEFNAEEIKDCQTRLRSIENEVTTPKKGSTSLVERILERFKQRLNLKIHGLKEKDGEDIREEVRNLLVKISPRLGPKHQSYCGFSAPSWQTCGKSNQTSHHPIHPKIGWLLKIPNLHNNRTSFFFFTGKELFLNCFTC</sequence>
<gene>
    <name evidence="1" type="ORF">AMECASPLE_039034</name>
</gene>
<comment type="caution">
    <text evidence="1">The sequence shown here is derived from an EMBL/GenBank/DDBJ whole genome shotgun (WGS) entry which is preliminary data.</text>
</comment>
<reference evidence="1 2" key="1">
    <citation type="submission" date="2021-06" db="EMBL/GenBank/DDBJ databases">
        <authorList>
            <person name="Palmer J.M."/>
        </authorList>
    </citation>
    <scope>NUCLEOTIDE SEQUENCE [LARGE SCALE GENOMIC DNA]</scope>
    <source>
        <strain evidence="1 2">AS_MEX2019</strain>
        <tissue evidence="1">Muscle</tissue>
    </source>
</reference>
<evidence type="ECO:0000313" key="2">
    <source>
        <dbReference type="Proteomes" id="UP001469553"/>
    </source>
</evidence>
<evidence type="ECO:0000313" key="1">
    <source>
        <dbReference type="EMBL" id="MEQ2309473.1"/>
    </source>
</evidence>
<proteinExistence type="predicted"/>
<protein>
    <submittedName>
        <fullName evidence="1">Uncharacterized protein</fullName>
    </submittedName>
</protein>
<dbReference type="EMBL" id="JAHRIP010073521">
    <property type="protein sequence ID" value="MEQ2309473.1"/>
    <property type="molecule type" value="Genomic_DNA"/>
</dbReference>